<feature type="domain" description="N-acetyltransferase" evidence="9">
    <location>
        <begin position="290"/>
        <end position="429"/>
    </location>
</feature>
<keyword evidence="6 8" id="KW-0012">Acyltransferase</keyword>
<evidence type="ECO:0000259" key="9">
    <source>
        <dbReference type="PROSITE" id="PS51186"/>
    </source>
</evidence>
<proteinExistence type="inferred from homology"/>
<dbReference type="CDD" id="cd04237">
    <property type="entry name" value="AAK_NAGS-ABP"/>
    <property type="match status" value="1"/>
</dbReference>
<dbReference type="EC" id="2.3.1.1" evidence="8"/>
<protein>
    <recommendedName>
        <fullName evidence="8">Amino-acid acetyltransferase</fullName>
        <ecNumber evidence="8">2.3.1.1</ecNumber>
    </recommendedName>
    <alternativeName>
        <fullName evidence="8">N-acetylglutamate synthase</fullName>
        <shortName evidence="8">AGS</shortName>
        <shortName evidence="8">NAGS</shortName>
    </alternativeName>
</protein>
<dbReference type="Gene3D" id="3.40.1160.10">
    <property type="entry name" value="Acetylglutamate kinase-like"/>
    <property type="match status" value="1"/>
</dbReference>
<organism evidence="10 11">
    <name type="scientific">Rivihabitans pingtungensis</name>
    <dbReference type="NCBI Taxonomy" id="1054498"/>
    <lineage>
        <taxon>Bacteria</taxon>
        <taxon>Pseudomonadati</taxon>
        <taxon>Pseudomonadota</taxon>
        <taxon>Betaproteobacteria</taxon>
        <taxon>Neisseriales</taxon>
        <taxon>Aquaspirillaceae</taxon>
        <taxon>Rivihabitans</taxon>
    </lineage>
</organism>
<name>A0A318KPQ0_9NEIS</name>
<dbReference type="SUPFAM" id="SSF55729">
    <property type="entry name" value="Acyl-CoA N-acyltransferases (Nat)"/>
    <property type="match status" value="1"/>
</dbReference>
<dbReference type="GO" id="GO:0004042">
    <property type="term" value="F:L-glutamate N-acetyltransferase activity"/>
    <property type="evidence" value="ECO:0007669"/>
    <property type="project" value="UniProtKB-UniRule"/>
</dbReference>
<dbReference type="AlphaFoldDB" id="A0A318KPQ0"/>
<dbReference type="Gene3D" id="3.40.630.30">
    <property type="match status" value="1"/>
</dbReference>
<evidence type="ECO:0000256" key="5">
    <source>
        <dbReference type="ARBA" id="ARBA00022679"/>
    </source>
</evidence>
<dbReference type="InterPro" id="IPR036393">
    <property type="entry name" value="AceGlu_kinase-like_sf"/>
</dbReference>
<dbReference type="CDD" id="cd04301">
    <property type="entry name" value="NAT_SF"/>
    <property type="match status" value="1"/>
</dbReference>
<keyword evidence="4 8" id="KW-0028">Amino-acid biosynthesis</keyword>
<comment type="similarity">
    <text evidence="2 8">Belongs to the acetyltransferase family. ArgA subfamily.</text>
</comment>
<dbReference type="NCBIfam" id="TIGR01890">
    <property type="entry name" value="N-Ac-Glu-synth"/>
    <property type="match status" value="1"/>
</dbReference>
<comment type="caution">
    <text evidence="10">The sequence shown here is derived from an EMBL/GenBank/DDBJ whole genome shotgun (WGS) entry which is preliminary data.</text>
</comment>
<dbReference type="PROSITE" id="PS51186">
    <property type="entry name" value="GNAT"/>
    <property type="match status" value="1"/>
</dbReference>
<dbReference type="InterPro" id="IPR001048">
    <property type="entry name" value="Asp/Glu/Uridylate_kinase"/>
</dbReference>
<comment type="subcellular location">
    <subcellularLocation>
        <location evidence="8">Cytoplasm</location>
    </subcellularLocation>
</comment>
<evidence type="ECO:0000256" key="4">
    <source>
        <dbReference type="ARBA" id="ARBA00022605"/>
    </source>
</evidence>
<dbReference type="PIRSF" id="PIRSF000423">
    <property type="entry name" value="ArgA"/>
    <property type="match status" value="1"/>
</dbReference>
<dbReference type="InterPro" id="IPR010167">
    <property type="entry name" value="NH2A_AcTrfase"/>
</dbReference>
<dbReference type="InterPro" id="IPR000182">
    <property type="entry name" value="GNAT_dom"/>
</dbReference>
<dbReference type="InterPro" id="IPR016181">
    <property type="entry name" value="Acyl_CoA_acyltransferase"/>
</dbReference>
<accession>A0A318KPQ0</accession>
<gene>
    <name evidence="8" type="primary">argA</name>
    <name evidence="10" type="ORF">DFR34_11080</name>
</gene>
<dbReference type="EMBL" id="QJKI01000010">
    <property type="protein sequence ID" value="PXX78758.1"/>
    <property type="molecule type" value="Genomic_DNA"/>
</dbReference>
<evidence type="ECO:0000313" key="10">
    <source>
        <dbReference type="EMBL" id="PXX78758.1"/>
    </source>
</evidence>
<sequence>MSTPEFVQWFREAAPYIHAFRGRIFVIAFGGEVVSQGKFAGLSYDLNLLVSMGVRIVLVHGARPQAEALLAAHGLQTRFHGACRITDPDTLEVVKQAVGVTRADIEAGLSMALPNSPMAGANLRVAGGNYLVARPMGVRDGVDMQSTGQIRKIDTPGIHARLDAGELVMLSTLGYSPSGEIFNLTLEEVAAATAIALKAEKLIFLTDTPGIMDQHGELLRQLTASEAEQFLQEHADEHSDAAVYLPQAIRATRQGVKRAHLISHRTDGALLTELFTHDGIGSMISPEPLVRLREATIDDIGDILSLIEPLERLGTLVKRGREQLEMEIQKFSVLEHDGRIIACVAMNHFADEGMAELACLAVDPEWAGEGYGETLLRHVETQARALNVATLLVLTTQTAHWFVERGFVAGDISELPRAKQKIYNYQRRSKVFFKKL</sequence>
<dbReference type="InterPro" id="IPR033719">
    <property type="entry name" value="NAGS_kin"/>
</dbReference>
<dbReference type="SUPFAM" id="SSF53633">
    <property type="entry name" value="Carbamate kinase-like"/>
    <property type="match status" value="1"/>
</dbReference>
<dbReference type="Pfam" id="PF00583">
    <property type="entry name" value="Acetyltransf_1"/>
    <property type="match status" value="1"/>
</dbReference>
<keyword evidence="11" id="KW-1185">Reference proteome</keyword>
<evidence type="ECO:0000256" key="2">
    <source>
        <dbReference type="ARBA" id="ARBA00009145"/>
    </source>
</evidence>
<dbReference type="HAMAP" id="MF_01105">
    <property type="entry name" value="N_acetyl_glu_synth"/>
    <property type="match status" value="1"/>
</dbReference>
<dbReference type="Pfam" id="PF00696">
    <property type="entry name" value="AA_kinase"/>
    <property type="match status" value="1"/>
</dbReference>
<keyword evidence="5 8" id="KW-0808">Transferase</keyword>
<comment type="miscellaneous">
    <text evidence="8">In bacteria which possess the bifunctional enzyme ornithine acetyltransferase/N-acetylglutamate synthase (ArgJ), ArgA fulfills an anaplerotic role.</text>
</comment>
<dbReference type="Proteomes" id="UP000247555">
    <property type="component" value="Unassembled WGS sequence"/>
</dbReference>
<evidence type="ECO:0000256" key="1">
    <source>
        <dbReference type="ARBA" id="ARBA00004925"/>
    </source>
</evidence>
<reference evidence="10 11" key="1">
    <citation type="submission" date="2018-05" db="EMBL/GenBank/DDBJ databases">
        <title>Genomic Encyclopedia of Type Strains, Phase IV (KMG-IV): sequencing the most valuable type-strain genomes for metagenomic binning, comparative biology and taxonomic classification.</title>
        <authorList>
            <person name="Goeker M."/>
        </authorList>
    </citation>
    <scope>NUCLEOTIDE SEQUENCE [LARGE SCALE GENOMIC DNA]</scope>
    <source>
        <strain evidence="10 11">DSM 29661</strain>
    </source>
</reference>
<dbReference type="NCBIfam" id="NF003641">
    <property type="entry name" value="PRK05279.1"/>
    <property type="match status" value="1"/>
</dbReference>
<dbReference type="GO" id="GO:0005737">
    <property type="term" value="C:cytoplasm"/>
    <property type="evidence" value="ECO:0007669"/>
    <property type="project" value="UniProtKB-SubCell"/>
</dbReference>
<evidence type="ECO:0000256" key="8">
    <source>
        <dbReference type="HAMAP-Rule" id="MF_01105"/>
    </source>
</evidence>
<dbReference type="RefSeq" id="WP_110390878.1">
    <property type="nucleotide sequence ID" value="NZ_CALCOA010000294.1"/>
</dbReference>
<dbReference type="OrthoDB" id="9802238at2"/>
<dbReference type="GO" id="GO:0006526">
    <property type="term" value="P:L-arginine biosynthetic process"/>
    <property type="evidence" value="ECO:0007669"/>
    <property type="project" value="UniProtKB-UniRule"/>
</dbReference>
<evidence type="ECO:0000256" key="3">
    <source>
        <dbReference type="ARBA" id="ARBA00022571"/>
    </source>
</evidence>
<evidence type="ECO:0000256" key="7">
    <source>
        <dbReference type="ARBA" id="ARBA00048372"/>
    </source>
</evidence>
<comment type="catalytic activity">
    <reaction evidence="7 8">
        <text>L-glutamate + acetyl-CoA = N-acetyl-L-glutamate + CoA + H(+)</text>
        <dbReference type="Rhea" id="RHEA:24292"/>
        <dbReference type="ChEBI" id="CHEBI:15378"/>
        <dbReference type="ChEBI" id="CHEBI:29985"/>
        <dbReference type="ChEBI" id="CHEBI:44337"/>
        <dbReference type="ChEBI" id="CHEBI:57287"/>
        <dbReference type="ChEBI" id="CHEBI:57288"/>
        <dbReference type="EC" id="2.3.1.1"/>
    </reaction>
</comment>
<evidence type="ECO:0000256" key="6">
    <source>
        <dbReference type="ARBA" id="ARBA00023315"/>
    </source>
</evidence>
<dbReference type="PANTHER" id="PTHR30602:SF12">
    <property type="entry name" value="AMINO-ACID ACETYLTRANSFERASE NAGS1, CHLOROPLASTIC-RELATED"/>
    <property type="match status" value="1"/>
</dbReference>
<evidence type="ECO:0000313" key="11">
    <source>
        <dbReference type="Proteomes" id="UP000247555"/>
    </source>
</evidence>
<dbReference type="UniPathway" id="UPA00068">
    <property type="reaction ID" value="UER00106"/>
</dbReference>
<dbReference type="PANTHER" id="PTHR30602">
    <property type="entry name" value="AMINO-ACID ACETYLTRANSFERASE"/>
    <property type="match status" value="1"/>
</dbReference>
<keyword evidence="3 8" id="KW-0055">Arginine biosynthesis</keyword>
<comment type="pathway">
    <text evidence="1 8">Amino-acid biosynthesis; L-arginine biosynthesis; N(2)-acetyl-L-ornithine from L-glutamate: step 1/4.</text>
</comment>
<keyword evidence="8" id="KW-0963">Cytoplasm</keyword>